<keyword evidence="8 16" id="KW-0560">Oxidoreductase</keyword>
<dbReference type="GO" id="GO:0006700">
    <property type="term" value="P:C21-steroid hormone biosynthetic process"/>
    <property type="evidence" value="ECO:0007669"/>
    <property type="project" value="TreeGrafter"/>
</dbReference>
<feature type="binding site" description="axial binding residue" evidence="15">
    <location>
        <position position="472"/>
    </location>
    <ligand>
        <name>heme</name>
        <dbReference type="ChEBI" id="CHEBI:30413"/>
    </ligand>
    <ligandPart>
        <name>Fe</name>
        <dbReference type="ChEBI" id="CHEBI:18248"/>
    </ligandPart>
</feature>
<name>A0A9Q1FBA3_SYNKA</name>
<dbReference type="InterPro" id="IPR036396">
    <property type="entry name" value="Cyt_P450_sf"/>
</dbReference>
<dbReference type="PRINTS" id="PR00463">
    <property type="entry name" value="EP450I"/>
</dbReference>
<dbReference type="GO" id="GO:0020037">
    <property type="term" value="F:heme binding"/>
    <property type="evidence" value="ECO:0007669"/>
    <property type="project" value="InterPro"/>
</dbReference>
<keyword evidence="11" id="KW-0496">Mitochondrion</keyword>
<reference evidence="17" key="1">
    <citation type="journal article" date="2023" name="Science">
        <title>Genome structures resolve the early diversification of teleost fishes.</title>
        <authorList>
            <person name="Parey E."/>
            <person name="Louis A."/>
            <person name="Montfort J."/>
            <person name="Bouchez O."/>
            <person name="Roques C."/>
            <person name="Iampietro C."/>
            <person name="Lluch J."/>
            <person name="Castinel A."/>
            <person name="Donnadieu C."/>
            <person name="Desvignes T."/>
            <person name="Floi Bucao C."/>
            <person name="Jouanno E."/>
            <person name="Wen M."/>
            <person name="Mejri S."/>
            <person name="Dirks R."/>
            <person name="Jansen H."/>
            <person name="Henkel C."/>
            <person name="Chen W.J."/>
            <person name="Zahm M."/>
            <person name="Cabau C."/>
            <person name="Klopp C."/>
            <person name="Thompson A.W."/>
            <person name="Robinson-Rechavi M."/>
            <person name="Braasch I."/>
            <person name="Lecointre G."/>
            <person name="Bobe J."/>
            <person name="Postlethwait J.H."/>
            <person name="Berthelot C."/>
            <person name="Roest Crollius H."/>
            <person name="Guiguen Y."/>
        </authorList>
    </citation>
    <scope>NUCLEOTIDE SEQUENCE</scope>
    <source>
        <strain evidence="17">WJC10195</strain>
    </source>
</reference>
<comment type="cofactor">
    <cofactor evidence="1 15">
        <name>heme</name>
        <dbReference type="ChEBI" id="CHEBI:30413"/>
    </cofactor>
</comment>
<organism evidence="17 18">
    <name type="scientific">Synaphobranchus kaupii</name>
    <name type="common">Kaup's arrowtooth eel</name>
    <dbReference type="NCBI Taxonomy" id="118154"/>
    <lineage>
        <taxon>Eukaryota</taxon>
        <taxon>Metazoa</taxon>
        <taxon>Chordata</taxon>
        <taxon>Craniata</taxon>
        <taxon>Vertebrata</taxon>
        <taxon>Euteleostomi</taxon>
        <taxon>Actinopterygii</taxon>
        <taxon>Neopterygii</taxon>
        <taxon>Teleostei</taxon>
        <taxon>Anguilliformes</taxon>
        <taxon>Synaphobranchidae</taxon>
        <taxon>Synaphobranchus</taxon>
    </lineage>
</organism>
<evidence type="ECO:0000256" key="2">
    <source>
        <dbReference type="ARBA" id="ARBA00004325"/>
    </source>
</evidence>
<keyword evidence="12" id="KW-0472">Membrane</keyword>
<dbReference type="GO" id="GO:0034650">
    <property type="term" value="P:cortisol metabolic process"/>
    <property type="evidence" value="ECO:0007669"/>
    <property type="project" value="TreeGrafter"/>
</dbReference>
<evidence type="ECO:0000256" key="16">
    <source>
        <dbReference type="RuleBase" id="RU000461"/>
    </source>
</evidence>
<dbReference type="InterPro" id="IPR001128">
    <property type="entry name" value="Cyt_P450"/>
</dbReference>
<comment type="similarity">
    <text evidence="3 16">Belongs to the cytochrome P450 family.</text>
</comment>
<evidence type="ECO:0000256" key="11">
    <source>
        <dbReference type="ARBA" id="ARBA00023128"/>
    </source>
</evidence>
<evidence type="ECO:0000256" key="8">
    <source>
        <dbReference type="ARBA" id="ARBA00023002"/>
    </source>
</evidence>
<sequence length="524" mass="59177">MLNVSVRQFVCPTRGVSVSMARRGSEAAVGGRKVRGFEEIPHTGRNGYINLFWFWKEDRFRSLHKHMEKSFNMLGPIYRERLGSQETVNIMLPADIMELFQSEGLNPRRMTVQPWAAHRETRKHSKGIFLKNGPEWRADRLLLNKEVMLGSAVRRFFPLLDDVAKDFCRILRTRVETEGSGQGRRSLTLDPSPDLFRFALEASCHVLYGERIGLFSPSPSLESQHFISAVERMLATTTPLLYLPSNLLICLNAPLWTQHATAWDFIFSHAEARIQKGYQKLESKRQQAGSKGQSGDAQEAYSGVLGQLIEKEQLSLELIRANITELMAGAVDTTAVPLQFALYELARNPSIQETVRRQVQSSWAAAGGDPLKALQGAPLLKATVKEILRMYPVGITVQRYPIRDIVIQNYHVPAGTLVQACLYPMGRSKDVFREPEIFKPTRWEKSEQRASGGTRPETGFLSLAFGFGARQCVGRRIADNEMQLLLFHILLNFRLSVSSTDNIKTKYTIILLPETPPSITFTLL</sequence>
<evidence type="ECO:0000256" key="4">
    <source>
        <dbReference type="ARBA" id="ARBA00012767"/>
    </source>
</evidence>
<evidence type="ECO:0000256" key="9">
    <source>
        <dbReference type="ARBA" id="ARBA00023004"/>
    </source>
</evidence>
<keyword evidence="9 15" id="KW-0408">Iron</keyword>
<evidence type="ECO:0000313" key="18">
    <source>
        <dbReference type="Proteomes" id="UP001152622"/>
    </source>
</evidence>
<dbReference type="GO" id="GO:0071375">
    <property type="term" value="P:cellular response to peptide hormone stimulus"/>
    <property type="evidence" value="ECO:0007669"/>
    <property type="project" value="TreeGrafter"/>
</dbReference>
<dbReference type="GO" id="GO:0005743">
    <property type="term" value="C:mitochondrial inner membrane"/>
    <property type="evidence" value="ECO:0007669"/>
    <property type="project" value="TreeGrafter"/>
</dbReference>
<keyword evidence="13" id="KW-0755">Steroidogenesis</keyword>
<dbReference type="PRINTS" id="PR00385">
    <property type="entry name" value="P450"/>
</dbReference>
<dbReference type="GO" id="GO:0006704">
    <property type="term" value="P:glucocorticoid biosynthetic process"/>
    <property type="evidence" value="ECO:0007669"/>
    <property type="project" value="TreeGrafter"/>
</dbReference>
<comment type="subcellular location">
    <subcellularLocation>
        <location evidence="2">Mitochondrion membrane</location>
    </subcellularLocation>
</comment>
<evidence type="ECO:0000256" key="5">
    <source>
        <dbReference type="ARBA" id="ARBA00022617"/>
    </source>
</evidence>
<dbReference type="Pfam" id="PF00067">
    <property type="entry name" value="p450"/>
    <property type="match status" value="1"/>
</dbReference>
<dbReference type="PANTHER" id="PTHR24279">
    <property type="entry name" value="CYTOCHROME P450"/>
    <property type="match status" value="1"/>
</dbReference>
<keyword evidence="10 16" id="KW-0503">Monooxygenase</keyword>
<dbReference type="AlphaFoldDB" id="A0A9Q1FBA3"/>
<evidence type="ECO:0000256" key="10">
    <source>
        <dbReference type="ARBA" id="ARBA00023033"/>
    </source>
</evidence>
<keyword evidence="6 15" id="KW-0479">Metal-binding</keyword>
<comment type="caution">
    <text evidence="17">The sequence shown here is derived from an EMBL/GenBank/DDBJ whole genome shotgun (WGS) entry which is preliminary data.</text>
</comment>
<gene>
    <name evidence="17" type="ORF">SKAU_G00224310</name>
</gene>
<dbReference type="Proteomes" id="UP001152622">
    <property type="component" value="Chromosome 7"/>
</dbReference>
<evidence type="ECO:0000256" key="7">
    <source>
        <dbReference type="ARBA" id="ARBA00022946"/>
    </source>
</evidence>
<proteinExistence type="inferred from homology"/>
<evidence type="ECO:0000256" key="1">
    <source>
        <dbReference type="ARBA" id="ARBA00001971"/>
    </source>
</evidence>
<dbReference type="Gene3D" id="1.10.630.10">
    <property type="entry name" value="Cytochrome P450"/>
    <property type="match status" value="1"/>
</dbReference>
<evidence type="ECO:0000256" key="6">
    <source>
        <dbReference type="ARBA" id="ARBA00022723"/>
    </source>
</evidence>
<keyword evidence="7" id="KW-0809">Transit peptide</keyword>
<protein>
    <recommendedName>
        <fullName evidence="4">steroid 11beta-monooxygenase</fullName>
        <ecNumber evidence="4">1.14.15.4</ecNumber>
    </recommendedName>
    <alternativeName>
        <fullName evidence="14">Cytochrome P450C11</fullName>
    </alternativeName>
</protein>
<dbReference type="PANTHER" id="PTHR24279:SF1">
    <property type="entry name" value="CYTOCHROME P450 11B2, MITOCHONDRIAL"/>
    <property type="match status" value="1"/>
</dbReference>
<dbReference type="SUPFAM" id="SSF48264">
    <property type="entry name" value="Cytochrome P450"/>
    <property type="match status" value="1"/>
</dbReference>
<keyword evidence="18" id="KW-1185">Reference proteome</keyword>
<accession>A0A9Q1FBA3</accession>
<dbReference type="InterPro" id="IPR017972">
    <property type="entry name" value="Cyt_P450_CS"/>
</dbReference>
<evidence type="ECO:0000256" key="12">
    <source>
        <dbReference type="ARBA" id="ARBA00023136"/>
    </source>
</evidence>
<dbReference type="GO" id="GO:0004507">
    <property type="term" value="F:steroid 11-beta-monooxygenase activity"/>
    <property type="evidence" value="ECO:0007669"/>
    <property type="project" value="UniProtKB-EC"/>
</dbReference>
<keyword evidence="5 15" id="KW-0349">Heme</keyword>
<dbReference type="EMBL" id="JAINUF010000007">
    <property type="protein sequence ID" value="KAJ8354864.1"/>
    <property type="molecule type" value="Genomic_DNA"/>
</dbReference>
<dbReference type="EC" id="1.14.15.4" evidence="4"/>
<dbReference type="PROSITE" id="PS00086">
    <property type="entry name" value="CYTOCHROME_P450"/>
    <property type="match status" value="1"/>
</dbReference>
<dbReference type="GO" id="GO:0005506">
    <property type="term" value="F:iron ion binding"/>
    <property type="evidence" value="ECO:0007669"/>
    <property type="project" value="InterPro"/>
</dbReference>
<evidence type="ECO:0000256" key="3">
    <source>
        <dbReference type="ARBA" id="ARBA00010617"/>
    </source>
</evidence>
<evidence type="ECO:0000256" key="15">
    <source>
        <dbReference type="PIRSR" id="PIRSR602401-1"/>
    </source>
</evidence>
<dbReference type="OrthoDB" id="3945418at2759"/>
<evidence type="ECO:0000313" key="17">
    <source>
        <dbReference type="EMBL" id="KAJ8354864.1"/>
    </source>
</evidence>
<dbReference type="GO" id="GO:0008203">
    <property type="term" value="P:cholesterol metabolic process"/>
    <property type="evidence" value="ECO:0007669"/>
    <property type="project" value="TreeGrafter"/>
</dbReference>
<dbReference type="InterPro" id="IPR002401">
    <property type="entry name" value="Cyt_P450_E_grp-I"/>
</dbReference>
<evidence type="ECO:0000256" key="13">
    <source>
        <dbReference type="ARBA" id="ARBA00023250"/>
    </source>
</evidence>
<dbReference type="InterPro" id="IPR050479">
    <property type="entry name" value="CYP11_CYP27_families"/>
</dbReference>
<evidence type="ECO:0000256" key="14">
    <source>
        <dbReference type="ARBA" id="ARBA00042800"/>
    </source>
</evidence>